<reference evidence="1" key="2">
    <citation type="submission" date="2022-01" db="EMBL/GenBank/DDBJ databases">
        <authorList>
            <person name="Yamashiro T."/>
            <person name="Shiraishi A."/>
            <person name="Satake H."/>
            <person name="Nakayama K."/>
        </authorList>
    </citation>
    <scope>NUCLEOTIDE SEQUENCE</scope>
</reference>
<accession>A0ABQ5H714</accession>
<dbReference type="EMBL" id="BQNB010019226">
    <property type="protein sequence ID" value="GJT83052.1"/>
    <property type="molecule type" value="Genomic_DNA"/>
</dbReference>
<gene>
    <name evidence="1" type="ORF">Tco_1057394</name>
</gene>
<protein>
    <submittedName>
        <fullName evidence="1">Uncharacterized protein</fullName>
    </submittedName>
</protein>
<proteinExistence type="predicted"/>
<evidence type="ECO:0000313" key="1">
    <source>
        <dbReference type="EMBL" id="GJT83052.1"/>
    </source>
</evidence>
<reference evidence="1" key="1">
    <citation type="journal article" date="2022" name="Int. J. Mol. Sci.">
        <title>Draft Genome of Tanacetum Coccineum: Genomic Comparison of Closely Related Tanacetum-Family Plants.</title>
        <authorList>
            <person name="Yamashiro T."/>
            <person name="Shiraishi A."/>
            <person name="Nakayama K."/>
            <person name="Satake H."/>
        </authorList>
    </citation>
    <scope>NUCLEOTIDE SEQUENCE</scope>
</reference>
<dbReference type="Proteomes" id="UP001151760">
    <property type="component" value="Unassembled WGS sequence"/>
</dbReference>
<comment type="caution">
    <text evidence="1">The sequence shown here is derived from an EMBL/GenBank/DDBJ whole genome shotgun (WGS) entry which is preliminary data.</text>
</comment>
<name>A0ABQ5H714_9ASTR</name>
<evidence type="ECO:0000313" key="2">
    <source>
        <dbReference type="Proteomes" id="UP001151760"/>
    </source>
</evidence>
<sequence length="193" mass="22267">MLDEGDNWGIDPLEFLLNINTSFKNHKKVDGRTKKVLLHSWMNGNWNKRYVDNSIFSSNERKESKYENPPDTTTDSFFKAYDIRDIEEKNGQGQLKCKDDNWNDNWPNKKDLVNEISTNIGGEFTNLEILKCWSLETSRRLCNTQSCSTNLHGESTEQISGKVLYKVEDIATYLVEYVKYGMIGKLTVMGTST</sequence>
<organism evidence="1 2">
    <name type="scientific">Tanacetum coccineum</name>
    <dbReference type="NCBI Taxonomy" id="301880"/>
    <lineage>
        <taxon>Eukaryota</taxon>
        <taxon>Viridiplantae</taxon>
        <taxon>Streptophyta</taxon>
        <taxon>Embryophyta</taxon>
        <taxon>Tracheophyta</taxon>
        <taxon>Spermatophyta</taxon>
        <taxon>Magnoliopsida</taxon>
        <taxon>eudicotyledons</taxon>
        <taxon>Gunneridae</taxon>
        <taxon>Pentapetalae</taxon>
        <taxon>asterids</taxon>
        <taxon>campanulids</taxon>
        <taxon>Asterales</taxon>
        <taxon>Asteraceae</taxon>
        <taxon>Asteroideae</taxon>
        <taxon>Anthemideae</taxon>
        <taxon>Anthemidinae</taxon>
        <taxon>Tanacetum</taxon>
    </lineage>
</organism>
<keyword evidence="2" id="KW-1185">Reference proteome</keyword>